<accession>A0ABY3ZL03</accession>
<name>A0ABY3ZL03_9RHOB</name>
<proteinExistence type="predicted"/>
<organism evidence="1 2">
    <name type="scientific">Sulfitobacter dubius</name>
    <dbReference type="NCBI Taxonomy" id="218673"/>
    <lineage>
        <taxon>Bacteria</taxon>
        <taxon>Pseudomonadati</taxon>
        <taxon>Pseudomonadota</taxon>
        <taxon>Alphaproteobacteria</taxon>
        <taxon>Rhodobacterales</taxon>
        <taxon>Roseobacteraceae</taxon>
        <taxon>Sulfitobacter</taxon>
    </lineage>
</organism>
<protein>
    <submittedName>
        <fullName evidence="1">Uncharacterized protein</fullName>
    </submittedName>
</protein>
<dbReference type="RefSeq" id="WP_243260957.1">
    <property type="nucleotide sequence ID" value="NZ_CP085144.1"/>
</dbReference>
<sequence>MHNRPTVQDSSVPIMPLTAGDIIRRRRTFDPVDVFHTSCEAPVPYTVSEARFRKVHYARDFGRVEAMVEVTYMRHPSEPPRTVCLRASVSLGGSGQRKDLRQRLIQSAVNLSVLFDRLNRADITLRAA</sequence>
<keyword evidence="2" id="KW-1185">Reference proteome</keyword>
<evidence type="ECO:0000313" key="1">
    <source>
        <dbReference type="EMBL" id="UOA15349.1"/>
    </source>
</evidence>
<reference evidence="2" key="1">
    <citation type="journal article" date="2022" name="Microorganisms">
        <title>Beyond the ABCs#Discovery of Three New Plasmid Types in Rhodobacterales (RepQ, RepY, RepW).</title>
        <authorList>
            <person name="Freese H.M."/>
            <person name="Ringel V."/>
            <person name="Overmann J."/>
            <person name="Petersen J."/>
        </authorList>
    </citation>
    <scope>NUCLEOTIDE SEQUENCE [LARGE SCALE GENOMIC DNA]</scope>
    <source>
        <strain evidence="2">DSM 109990</strain>
    </source>
</reference>
<dbReference type="Proteomes" id="UP000831019">
    <property type="component" value="Chromosome"/>
</dbReference>
<evidence type="ECO:0000313" key="2">
    <source>
        <dbReference type="Proteomes" id="UP000831019"/>
    </source>
</evidence>
<dbReference type="EMBL" id="CP085144">
    <property type="protein sequence ID" value="UOA15349.1"/>
    <property type="molecule type" value="Genomic_DNA"/>
</dbReference>
<gene>
    <name evidence="1" type="ORF">DSM109990_02179</name>
</gene>